<dbReference type="RefSeq" id="WP_097877646.1">
    <property type="nucleotide sequence ID" value="NZ_NVMD01000028.1"/>
</dbReference>
<dbReference type="AlphaFoldDB" id="A0A9X6TWL0"/>
<comment type="caution">
    <text evidence="1">The sequence shown here is derived from an EMBL/GenBank/DDBJ whole genome shotgun (WGS) entry which is preliminary data.</text>
</comment>
<gene>
    <name evidence="1" type="ORF">CON01_24575</name>
</gene>
<name>A0A9X6TWL0_BACTU</name>
<reference evidence="1 2" key="1">
    <citation type="submission" date="2017-09" db="EMBL/GenBank/DDBJ databases">
        <title>Large-scale bioinformatics analysis of Bacillus genomes uncovers conserved roles of natural products in bacterial physiology.</title>
        <authorList>
            <consortium name="Agbiome Team Llc"/>
            <person name="Bleich R.M."/>
            <person name="Grubbs K.J."/>
            <person name="Santa Maria K.C."/>
            <person name="Allen S.E."/>
            <person name="Farag S."/>
            <person name="Shank E.A."/>
            <person name="Bowers A."/>
        </authorList>
    </citation>
    <scope>NUCLEOTIDE SEQUENCE [LARGE SCALE GENOMIC DNA]</scope>
    <source>
        <strain evidence="1 2">AFS094940</strain>
    </source>
</reference>
<organism evidence="1 2">
    <name type="scientific">Bacillus thuringiensis</name>
    <dbReference type="NCBI Taxonomy" id="1428"/>
    <lineage>
        <taxon>Bacteria</taxon>
        <taxon>Bacillati</taxon>
        <taxon>Bacillota</taxon>
        <taxon>Bacilli</taxon>
        <taxon>Bacillales</taxon>
        <taxon>Bacillaceae</taxon>
        <taxon>Bacillus</taxon>
        <taxon>Bacillus cereus group</taxon>
    </lineage>
</organism>
<evidence type="ECO:0000313" key="1">
    <source>
        <dbReference type="EMBL" id="PED11872.1"/>
    </source>
</evidence>
<protein>
    <submittedName>
        <fullName evidence="1">Uncharacterized protein</fullName>
    </submittedName>
</protein>
<sequence>MPNCDWGKPCDCSDCRTERFPVVCAHCGFKNVLRVEGGSEYKVDRKGLGYYDFNHPGGTKDLNCYQCSTVIPGVRYYDSYDEEACKSSLVLYQNKLNGRICFACEAIEGEFKGFSSVTLKKLHNKLYCQSCIVEVYKNQIPNPSNENEKYNFNETSLKWELDKVRIECPSCNRKRWLNAENRWRKKCKTCYYAKS</sequence>
<proteinExistence type="predicted"/>
<dbReference type="EMBL" id="NVMD01000028">
    <property type="protein sequence ID" value="PED11872.1"/>
    <property type="molecule type" value="Genomic_DNA"/>
</dbReference>
<accession>A0A9X6TWL0</accession>
<dbReference type="Proteomes" id="UP000220127">
    <property type="component" value="Unassembled WGS sequence"/>
</dbReference>
<evidence type="ECO:0000313" key="2">
    <source>
        <dbReference type="Proteomes" id="UP000220127"/>
    </source>
</evidence>